<dbReference type="RefSeq" id="WP_379976893.1">
    <property type="nucleotide sequence ID" value="NZ_JBHSFV010000001.1"/>
</dbReference>
<feature type="signal peptide" evidence="1">
    <location>
        <begin position="1"/>
        <end position="21"/>
    </location>
</feature>
<dbReference type="EMBL" id="JBHSFV010000001">
    <property type="protein sequence ID" value="MFC4632691.1"/>
    <property type="molecule type" value="Genomic_DNA"/>
</dbReference>
<evidence type="ECO:0000313" key="2">
    <source>
        <dbReference type="EMBL" id="MFC4632691.1"/>
    </source>
</evidence>
<proteinExistence type="predicted"/>
<keyword evidence="3" id="KW-1185">Reference proteome</keyword>
<comment type="caution">
    <text evidence="2">The sequence shown here is derived from an EMBL/GenBank/DDBJ whole genome shotgun (WGS) entry which is preliminary data.</text>
</comment>
<evidence type="ECO:0000313" key="3">
    <source>
        <dbReference type="Proteomes" id="UP001596043"/>
    </source>
</evidence>
<name>A0ABV9HST3_9FLAO</name>
<protein>
    <recommendedName>
        <fullName evidence="4">Lipoprotein</fullName>
    </recommendedName>
</protein>
<reference evidence="3" key="1">
    <citation type="journal article" date="2019" name="Int. J. Syst. Evol. Microbiol.">
        <title>The Global Catalogue of Microorganisms (GCM) 10K type strain sequencing project: providing services to taxonomists for standard genome sequencing and annotation.</title>
        <authorList>
            <consortium name="The Broad Institute Genomics Platform"/>
            <consortium name="The Broad Institute Genome Sequencing Center for Infectious Disease"/>
            <person name="Wu L."/>
            <person name="Ma J."/>
        </authorList>
    </citation>
    <scope>NUCLEOTIDE SEQUENCE [LARGE SCALE GENOMIC DNA]</scope>
    <source>
        <strain evidence="3">YJ-61-S</strain>
    </source>
</reference>
<evidence type="ECO:0000256" key="1">
    <source>
        <dbReference type="SAM" id="SignalP"/>
    </source>
</evidence>
<accession>A0ABV9HST3</accession>
<dbReference type="Proteomes" id="UP001596043">
    <property type="component" value="Unassembled WGS sequence"/>
</dbReference>
<feature type="chain" id="PRO_5047106963" description="Lipoprotein" evidence="1">
    <location>
        <begin position="22"/>
        <end position="277"/>
    </location>
</feature>
<keyword evidence="1" id="KW-0732">Signal</keyword>
<evidence type="ECO:0008006" key="4">
    <source>
        <dbReference type="Google" id="ProtNLM"/>
    </source>
</evidence>
<sequence length="277" mass="29845">MKKFQMTKMFSLVVVLFLAFACSDDENETTVIDTTPTTAQLTLAAQVDITEDASFAVVDNAYIENIQETRSTVLNSFFTDCATITVSPNGDGSGSALVDFGEGCTLNNGALVSGQVVLNYTIVQNESRTITYIYDNFTYNGNEVSGGGTVNRTFENENGNPQSEVTASIAVYFPTQDVTATRDASRTREWIEGVGSGTWTDNVFSVTGNWDTSFSSGFTRSGEVTEALRREATCPHFVSGTLAISQNNVDGVLNYGDGTCDNIAVITIGNQDFTIQL</sequence>
<gene>
    <name evidence="2" type="ORF">ACFO3O_02165</name>
</gene>
<dbReference type="PROSITE" id="PS51257">
    <property type="entry name" value="PROKAR_LIPOPROTEIN"/>
    <property type="match status" value="1"/>
</dbReference>
<organism evidence="2 3">
    <name type="scientific">Dokdonia ponticola</name>
    <dbReference type="NCBI Taxonomy" id="2041041"/>
    <lineage>
        <taxon>Bacteria</taxon>
        <taxon>Pseudomonadati</taxon>
        <taxon>Bacteroidota</taxon>
        <taxon>Flavobacteriia</taxon>
        <taxon>Flavobacteriales</taxon>
        <taxon>Flavobacteriaceae</taxon>
        <taxon>Dokdonia</taxon>
    </lineage>
</organism>